<sequence>MTDLRYDTYVCDGLRRAQGPRLPDGSPIFSSPLTSTLVLGEEEAVLVDPPFTREQVRDVGDWIERSGRRLAYVYATHGHGDHWFGTGLLLRRFPGAVPYATEGTIGLMHRQAGEGRRTRWDVDFPGLIPDSPVVYRVVPDDGFALEGHPLHVVETGHTDTDDTTVLHVPSIGLVVAGDVAYNGVHQYLRESAGGGIDKWLTAIGTVLALNPRAVVAGHKDKTLPDDPVILEQTRDYLLDAQRLLAEKPRPRPFYDRMLRLHPDRLNPGPVWYSALALLP</sequence>
<dbReference type="AlphaFoldDB" id="A0A239KXV8"/>
<evidence type="ECO:0000259" key="1">
    <source>
        <dbReference type="SMART" id="SM00849"/>
    </source>
</evidence>
<dbReference type="EMBL" id="FZOF01000017">
    <property type="protein sequence ID" value="SNT22582.1"/>
    <property type="molecule type" value="Genomic_DNA"/>
</dbReference>
<dbReference type="RefSeq" id="WP_089226651.1">
    <property type="nucleotide sequence ID" value="NZ_FZOF01000017.1"/>
</dbReference>
<accession>A0A239KXV8</accession>
<keyword evidence="3" id="KW-1185">Reference proteome</keyword>
<dbReference type="InterPro" id="IPR050855">
    <property type="entry name" value="NDM-1-like"/>
</dbReference>
<dbReference type="Proteomes" id="UP000198280">
    <property type="component" value="Unassembled WGS sequence"/>
</dbReference>
<dbReference type="CDD" id="cd07739">
    <property type="entry name" value="metallo-hydrolase-like_MBL-fold"/>
    <property type="match status" value="1"/>
</dbReference>
<organism evidence="2 3">
    <name type="scientific">Actinacidiphila glaucinigra</name>
    <dbReference type="NCBI Taxonomy" id="235986"/>
    <lineage>
        <taxon>Bacteria</taxon>
        <taxon>Bacillati</taxon>
        <taxon>Actinomycetota</taxon>
        <taxon>Actinomycetes</taxon>
        <taxon>Kitasatosporales</taxon>
        <taxon>Streptomycetaceae</taxon>
        <taxon>Actinacidiphila</taxon>
    </lineage>
</organism>
<proteinExistence type="predicted"/>
<dbReference type="PANTHER" id="PTHR42951:SF14">
    <property type="entry name" value="METALLO-BETA-LACTAMASE SUPERFAMILY PROTEIN"/>
    <property type="match status" value="1"/>
</dbReference>
<dbReference type="Gene3D" id="3.60.15.10">
    <property type="entry name" value="Ribonuclease Z/Hydroxyacylglutathione hydrolase-like"/>
    <property type="match status" value="1"/>
</dbReference>
<dbReference type="SUPFAM" id="SSF56281">
    <property type="entry name" value="Metallo-hydrolase/oxidoreductase"/>
    <property type="match status" value="1"/>
</dbReference>
<evidence type="ECO:0000313" key="3">
    <source>
        <dbReference type="Proteomes" id="UP000198280"/>
    </source>
</evidence>
<dbReference type="OrthoDB" id="2273115at2"/>
<dbReference type="InterPro" id="IPR001279">
    <property type="entry name" value="Metallo-B-lactamas"/>
</dbReference>
<dbReference type="SMART" id="SM00849">
    <property type="entry name" value="Lactamase_B"/>
    <property type="match status" value="1"/>
</dbReference>
<dbReference type="PANTHER" id="PTHR42951">
    <property type="entry name" value="METALLO-BETA-LACTAMASE DOMAIN-CONTAINING"/>
    <property type="match status" value="1"/>
</dbReference>
<name>A0A239KXV8_9ACTN</name>
<gene>
    <name evidence="2" type="ORF">SAMN05216252_11795</name>
</gene>
<dbReference type="InterPro" id="IPR036866">
    <property type="entry name" value="RibonucZ/Hydroxyglut_hydro"/>
</dbReference>
<evidence type="ECO:0000313" key="2">
    <source>
        <dbReference type="EMBL" id="SNT22582.1"/>
    </source>
</evidence>
<reference evidence="2 3" key="1">
    <citation type="submission" date="2017-06" db="EMBL/GenBank/DDBJ databases">
        <authorList>
            <person name="Kim H.J."/>
            <person name="Triplett B.A."/>
        </authorList>
    </citation>
    <scope>NUCLEOTIDE SEQUENCE [LARGE SCALE GENOMIC DNA]</scope>
    <source>
        <strain evidence="2 3">CGMCC 4.1858</strain>
    </source>
</reference>
<feature type="domain" description="Metallo-beta-lactamase" evidence="1">
    <location>
        <begin position="32"/>
        <end position="218"/>
    </location>
</feature>
<protein>
    <submittedName>
        <fullName evidence="2">Glyoxylase, beta-lactamase superfamily II</fullName>
    </submittedName>
</protein>
<dbReference type="Pfam" id="PF00753">
    <property type="entry name" value="Lactamase_B"/>
    <property type="match status" value="1"/>
</dbReference>